<evidence type="ECO:0000256" key="1">
    <source>
        <dbReference type="SAM" id="MobiDB-lite"/>
    </source>
</evidence>
<feature type="non-terminal residue" evidence="3">
    <location>
        <position position="1"/>
    </location>
</feature>
<dbReference type="PANTHER" id="PTHR42697">
    <property type="entry name" value="ENDONUCLEASE 8"/>
    <property type="match status" value="1"/>
</dbReference>
<comment type="caution">
    <text evidence="3">The sequence shown here is derived from an EMBL/GenBank/DDBJ whole genome shotgun (WGS) entry which is preliminary data.</text>
</comment>
<sequence>GFLSGSIVTVDPEEGARLGRPWTRRYIYNQQQCGRCKGPVRTWRMAGRTVYCCERCQPLALPLASPSQQHLDSPLPPPQQPQTPRQAAAAATAATAAMTPQQQQQEEQQRQQQLLQQLSPSRRAALAAARPPRLFPSRCAPDDAEDVEEAMEAAGGSGGTAAAAAALQKLTVPQLRARLASLHADTRGNRQQLIARLQQVQAAGRQQVGAAAAAQE</sequence>
<reference evidence="3 4" key="1">
    <citation type="journal article" date="2021" name="Sci. Rep.">
        <title>Genome sequencing of the multicellular alga Astrephomene provides insights into convergent evolution of germ-soma differentiation.</title>
        <authorList>
            <person name="Yamashita S."/>
            <person name="Yamamoto K."/>
            <person name="Matsuzaki R."/>
            <person name="Suzuki S."/>
            <person name="Yamaguchi H."/>
            <person name="Hirooka S."/>
            <person name="Minakuchi Y."/>
            <person name="Miyagishima S."/>
            <person name="Kawachi M."/>
            <person name="Toyoda A."/>
            <person name="Nozaki H."/>
        </authorList>
    </citation>
    <scope>NUCLEOTIDE SEQUENCE [LARGE SCALE GENOMIC DNA]</scope>
    <source>
        <strain evidence="3 4">NIES-4017</strain>
    </source>
</reference>
<accession>A0AAD3HPT2</accession>
<dbReference type="SMART" id="SM00513">
    <property type="entry name" value="SAP"/>
    <property type="match status" value="1"/>
</dbReference>
<dbReference type="GO" id="GO:0003906">
    <property type="term" value="F:DNA-(apurinic or apyrimidinic site) endonuclease activity"/>
    <property type="evidence" value="ECO:0007669"/>
    <property type="project" value="TreeGrafter"/>
</dbReference>
<protein>
    <recommendedName>
        <fullName evidence="2">SAP domain-containing protein</fullName>
    </recommendedName>
</protein>
<name>A0AAD3HPT2_9CHLO</name>
<dbReference type="GO" id="GO:0000703">
    <property type="term" value="F:oxidized pyrimidine nucleobase lesion DNA N-glycosylase activity"/>
    <property type="evidence" value="ECO:0007669"/>
    <property type="project" value="TreeGrafter"/>
</dbReference>
<dbReference type="SUPFAM" id="SSF68906">
    <property type="entry name" value="SAP domain"/>
    <property type="match status" value="1"/>
</dbReference>
<dbReference type="EMBL" id="BMAR01000029">
    <property type="protein sequence ID" value="GFR49354.1"/>
    <property type="molecule type" value="Genomic_DNA"/>
</dbReference>
<dbReference type="PANTHER" id="PTHR42697:SF1">
    <property type="entry name" value="ENDONUCLEASE 8"/>
    <property type="match status" value="1"/>
</dbReference>
<organism evidence="3 4">
    <name type="scientific">Astrephomene gubernaculifera</name>
    <dbReference type="NCBI Taxonomy" id="47775"/>
    <lineage>
        <taxon>Eukaryota</taxon>
        <taxon>Viridiplantae</taxon>
        <taxon>Chlorophyta</taxon>
        <taxon>core chlorophytes</taxon>
        <taxon>Chlorophyceae</taxon>
        <taxon>CS clade</taxon>
        <taxon>Chlamydomonadales</taxon>
        <taxon>Astrephomenaceae</taxon>
        <taxon>Astrephomene</taxon>
    </lineage>
</organism>
<dbReference type="Proteomes" id="UP001054857">
    <property type="component" value="Unassembled WGS sequence"/>
</dbReference>
<dbReference type="GO" id="GO:0006284">
    <property type="term" value="P:base-excision repair"/>
    <property type="evidence" value="ECO:0007669"/>
    <property type="project" value="TreeGrafter"/>
</dbReference>
<dbReference type="InterPro" id="IPR036361">
    <property type="entry name" value="SAP_dom_sf"/>
</dbReference>
<evidence type="ECO:0000313" key="4">
    <source>
        <dbReference type="Proteomes" id="UP001054857"/>
    </source>
</evidence>
<dbReference type="AlphaFoldDB" id="A0AAD3HPT2"/>
<feature type="compositionally biased region" description="Acidic residues" evidence="1">
    <location>
        <begin position="142"/>
        <end position="151"/>
    </location>
</feature>
<feature type="domain" description="SAP" evidence="2">
    <location>
        <begin position="167"/>
        <end position="201"/>
    </location>
</feature>
<dbReference type="Pfam" id="PF02037">
    <property type="entry name" value="SAP"/>
    <property type="match status" value="1"/>
</dbReference>
<keyword evidence="4" id="KW-1185">Reference proteome</keyword>
<dbReference type="PROSITE" id="PS50800">
    <property type="entry name" value="SAP"/>
    <property type="match status" value="1"/>
</dbReference>
<feature type="region of interest" description="Disordered" evidence="1">
    <location>
        <begin position="65"/>
        <end position="155"/>
    </location>
</feature>
<dbReference type="Gene3D" id="1.10.8.50">
    <property type="match status" value="1"/>
</dbReference>
<evidence type="ECO:0000259" key="2">
    <source>
        <dbReference type="PROSITE" id="PS50800"/>
    </source>
</evidence>
<evidence type="ECO:0000313" key="3">
    <source>
        <dbReference type="EMBL" id="GFR49354.1"/>
    </source>
</evidence>
<feature type="compositionally biased region" description="Low complexity" evidence="1">
    <location>
        <begin position="82"/>
        <end position="138"/>
    </location>
</feature>
<dbReference type="SUPFAM" id="SSF57716">
    <property type="entry name" value="Glucocorticoid receptor-like (DNA-binding domain)"/>
    <property type="match status" value="1"/>
</dbReference>
<dbReference type="InterPro" id="IPR003034">
    <property type="entry name" value="SAP_dom"/>
</dbReference>
<feature type="non-terminal residue" evidence="3">
    <location>
        <position position="216"/>
    </location>
</feature>
<dbReference type="Gene3D" id="1.10.720.30">
    <property type="entry name" value="SAP domain"/>
    <property type="match status" value="1"/>
</dbReference>
<gene>
    <name evidence="3" type="ORF">Agub_g11371</name>
</gene>
<proteinExistence type="predicted"/>